<feature type="binding site" evidence="5">
    <location>
        <position position="86"/>
    </location>
    <ligand>
        <name>Mg(2+)</name>
        <dbReference type="ChEBI" id="CHEBI:18420"/>
        <label>1</label>
        <note>catalytic</note>
    </ligand>
</feature>
<feature type="binding site" evidence="5">
    <location>
        <position position="70"/>
    </location>
    <ligand>
        <name>Mg(2+)</name>
        <dbReference type="ChEBI" id="CHEBI:18420"/>
        <label>1</label>
        <note>catalytic</note>
    </ligand>
</feature>
<reference evidence="6 7" key="1">
    <citation type="submission" date="2018-01" db="EMBL/GenBank/DDBJ databases">
        <title>Genome sequence of the PGP bacterium Paenibacillus illinoisensis E3.</title>
        <authorList>
            <person name="Rolli E."/>
            <person name="Marasco R."/>
            <person name="Bessem C."/>
            <person name="Michoud G."/>
            <person name="Gaiarsa S."/>
            <person name="Borin S."/>
            <person name="Daffonchio D."/>
        </authorList>
    </citation>
    <scope>NUCLEOTIDE SEQUENCE [LARGE SCALE GENOMIC DNA]</scope>
    <source>
        <strain evidence="6 7">E3</strain>
    </source>
</reference>
<comment type="cofactor">
    <cofactor evidence="1 5">
        <name>Mg(2+)</name>
        <dbReference type="ChEBI" id="CHEBI:18420"/>
    </cofactor>
</comment>
<protein>
    <submittedName>
        <fullName evidence="6">Inositol monophosphatase family protein</fullName>
        <ecNumber evidence="6">3.1.3.25</ecNumber>
    </submittedName>
</protein>
<dbReference type="Pfam" id="PF00459">
    <property type="entry name" value="Inositol_P"/>
    <property type="match status" value="1"/>
</dbReference>
<dbReference type="Proteomes" id="UP000247459">
    <property type="component" value="Unassembled WGS sequence"/>
</dbReference>
<gene>
    <name evidence="6" type="ORF">PIL02S_01524</name>
</gene>
<dbReference type="GO" id="GO:0006020">
    <property type="term" value="P:inositol metabolic process"/>
    <property type="evidence" value="ECO:0007669"/>
    <property type="project" value="TreeGrafter"/>
</dbReference>
<keyword evidence="2 5" id="KW-0479">Metal-binding</keyword>
<evidence type="ECO:0000256" key="2">
    <source>
        <dbReference type="ARBA" id="ARBA00022723"/>
    </source>
</evidence>
<accession>A0A2W0CCM9</accession>
<evidence type="ECO:0000313" key="7">
    <source>
        <dbReference type="Proteomes" id="UP000247459"/>
    </source>
</evidence>
<name>A0A2W0CCM9_9BACL</name>
<dbReference type="SUPFAM" id="SSF56655">
    <property type="entry name" value="Carbohydrate phosphatase"/>
    <property type="match status" value="1"/>
</dbReference>
<proteinExistence type="predicted"/>
<evidence type="ECO:0000256" key="3">
    <source>
        <dbReference type="ARBA" id="ARBA00022801"/>
    </source>
</evidence>
<dbReference type="Gene3D" id="3.30.540.10">
    <property type="entry name" value="Fructose-1,6-Bisphosphatase, subunit A, domain 1"/>
    <property type="match status" value="1"/>
</dbReference>
<dbReference type="InterPro" id="IPR000760">
    <property type="entry name" value="Inositol_monophosphatase-like"/>
</dbReference>
<dbReference type="FunFam" id="3.30.540.10:FF:000003">
    <property type="entry name" value="Inositol-1-monophosphatase"/>
    <property type="match status" value="1"/>
</dbReference>
<dbReference type="PRINTS" id="PR00377">
    <property type="entry name" value="IMPHPHTASES"/>
</dbReference>
<feature type="binding site" evidence="5">
    <location>
        <position position="88"/>
    </location>
    <ligand>
        <name>Mg(2+)</name>
        <dbReference type="ChEBI" id="CHEBI:18420"/>
        <label>1</label>
        <note>catalytic</note>
    </ligand>
</feature>
<comment type="caution">
    <text evidence="6">The sequence shown here is derived from an EMBL/GenBank/DDBJ whole genome shotgun (WGS) entry which is preliminary data.</text>
</comment>
<dbReference type="GO" id="GO:0008934">
    <property type="term" value="F:inositol monophosphate 1-phosphatase activity"/>
    <property type="evidence" value="ECO:0007669"/>
    <property type="project" value="TreeGrafter"/>
</dbReference>
<keyword evidence="3 6" id="KW-0378">Hydrolase</keyword>
<dbReference type="AlphaFoldDB" id="A0A2W0CCM9"/>
<dbReference type="GO" id="GO:0007165">
    <property type="term" value="P:signal transduction"/>
    <property type="evidence" value="ECO:0007669"/>
    <property type="project" value="TreeGrafter"/>
</dbReference>
<dbReference type="PANTHER" id="PTHR20854:SF4">
    <property type="entry name" value="INOSITOL-1-MONOPHOSPHATASE-RELATED"/>
    <property type="match status" value="1"/>
</dbReference>
<organism evidence="6 7">
    <name type="scientific">Paenibacillus illinoisensis</name>
    <dbReference type="NCBI Taxonomy" id="59845"/>
    <lineage>
        <taxon>Bacteria</taxon>
        <taxon>Bacillati</taxon>
        <taxon>Bacillota</taxon>
        <taxon>Bacilli</taxon>
        <taxon>Bacillales</taxon>
        <taxon>Paenibacillaceae</taxon>
        <taxon>Paenibacillus</taxon>
    </lineage>
</organism>
<dbReference type="GO" id="GO:0046872">
    <property type="term" value="F:metal ion binding"/>
    <property type="evidence" value="ECO:0007669"/>
    <property type="project" value="UniProtKB-KW"/>
</dbReference>
<feature type="binding site" evidence="5">
    <location>
        <position position="213"/>
    </location>
    <ligand>
        <name>Mg(2+)</name>
        <dbReference type="ChEBI" id="CHEBI:18420"/>
        <label>1</label>
        <note>catalytic</note>
    </ligand>
</feature>
<dbReference type="EMBL" id="PRLG01000013">
    <property type="protein sequence ID" value="PYY29927.1"/>
    <property type="molecule type" value="Genomic_DNA"/>
</dbReference>
<sequence length="266" mass="30096">MEQTIRLAQEIAERVIREAGQIARVHFDQITCAVEKDKFGDVVTDVDHKTERIICDAISHTFPAHEIHSEERGHNGQKSEWLWMIDPLDGTNNYAIGFPVFSVSITLMYRSEPVLGVIYEPMVDRLFVASRGNGASCNLNPLTVNKKDNLLKGTIGWIQGHQVQHEENAVRLRQHLDIRFKRVMRLWAPTLQWCMLAKGDIDGIVLCNSEGDDLYSGILMVKEAGAMVMDFDGNLFEGMSSEPYLIACHPEHRDYFLSVVREGLGV</sequence>
<dbReference type="RefSeq" id="WP_110757279.1">
    <property type="nucleotide sequence ID" value="NZ_PRLG01000013.1"/>
</dbReference>
<evidence type="ECO:0000256" key="5">
    <source>
        <dbReference type="PIRSR" id="PIRSR600760-2"/>
    </source>
</evidence>
<keyword evidence="4 5" id="KW-0460">Magnesium</keyword>
<feature type="binding site" evidence="5">
    <location>
        <position position="89"/>
    </location>
    <ligand>
        <name>Mg(2+)</name>
        <dbReference type="ChEBI" id="CHEBI:18420"/>
        <label>1</label>
        <note>catalytic</note>
    </ligand>
</feature>
<dbReference type="PANTHER" id="PTHR20854">
    <property type="entry name" value="INOSITOL MONOPHOSPHATASE"/>
    <property type="match status" value="1"/>
</dbReference>
<dbReference type="Gene3D" id="3.40.190.80">
    <property type="match status" value="1"/>
</dbReference>
<dbReference type="OrthoDB" id="9772456at2"/>
<evidence type="ECO:0000256" key="1">
    <source>
        <dbReference type="ARBA" id="ARBA00001946"/>
    </source>
</evidence>
<dbReference type="EC" id="3.1.3.25" evidence="6"/>
<evidence type="ECO:0000256" key="4">
    <source>
        <dbReference type="ARBA" id="ARBA00022842"/>
    </source>
</evidence>
<evidence type="ECO:0000313" key="6">
    <source>
        <dbReference type="EMBL" id="PYY29927.1"/>
    </source>
</evidence>